<accession>A0A2J1DTN8</accession>
<dbReference type="AlphaFoldDB" id="A0A2J1DTN8"/>
<feature type="transmembrane region" description="Helical" evidence="1">
    <location>
        <begin position="6"/>
        <end position="23"/>
    </location>
</feature>
<keyword evidence="1" id="KW-0812">Transmembrane</keyword>
<comment type="caution">
    <text evidence="2">The sequence shown here is derived from an EMBL/GenBank/DDBJ whole genome shotgun (WGS) entry which is preliminary data.</text>
</comment>
<name>A0A2J1DTN8_9CHLR</name>
<protein>
    <recommendedName>
        <fullName evidence="4">Reductive dehalogenase anchoring protein</fullName>
    </recommendedName>
</protein>
<feature type="transmembrane region" description="Helical" evidence="1">
    <location>
        <begin position="35"/>
        <end position="53"/>
    </location>
</feature>
<keyword evidence="1" id="KW-0472">Membrane</keyword>
<evidence type="ECO:0000313" key="2">
    <source>
        <dbReference type="EMBL" id="PKH45502.1"/>
    </source>
</evidence>
<dbReference type="Proteomes" id="UP000233649">
    <property type="component" value="Unassembled WGS sequence"/>
</dbReference>
<dbReference type="EMBL" id="PHFD01000328">
    <property type="protein sequence ID" value="PKH45502.1"/>
    <property type="molecule type" value="Genomic_DNA"/>
</dbReference>
<evidence type="ECO:0000313" key="3">
    <source>
        <dbReference type="Proteomes" id="UP000233649"/>
    </source>
</evidence>
<evidence type="ECO:0008006" key="4">
    <source>
        <dbReference type="Google" id="ProtNLM"/>
    </source>
</evidence>
<gene>
    <name evidence="2" type="ORF">CVH13_01492</name>
</gene>
<organism evidence="2 3">
    <name type="scientific">Dehalococcoides mccartyi</name>
    <dbReference type="NCBI Taxonomy" id="61435"/>
    <lineage>
        <taxon>Bacteria</taxon>
        <taxon>Bacillati</taxon>
        <taxon>Chloroflexota</taxon>
        <taxon>Dehalococcoidia</taxon>
        <taxon>Dehalococcoidales</taxon>
        <taxon>Dehalococcoidaceae</taxon>
        <taxon>Dehalococcoides</taxon>
    </lineage>
</organism>
<keyword evidence="1" id="KW-1133">Transmembrane helix</keyword>
<sequence>MGLFYALLWIVPSIGVTLFIISLRRKNISLKWWEWVIGVIALGLAILGIQHFYTSVTVESEYRSALLGGGLFLGLAILLSFGVFRLVQVRLRKASA</sequence>
<evidence type="ECO:0000256" key="1">
    <source>
        <dbReference type="SAM" id="Phobius"/>
    </source>
</evidence>
<proteinExistence type="predicted"/>
<feature type="transmembrane region" description="Helical" evidence="1">
    <location>
        <begin position="65"/>
        <end position="87"/>
    </location>
</feature>
<reference evidence="2 3" key="1">
    <citation type="journal article" date="2017" name="FEMS Microbiol. Ecol.">
        <title>Reconstructed genomes of novel Dehalococcoides mccartyi strains from 1,2,3,4-tetrachlorodibenzo-p-dioxin-dechlorinating enrichment cultures reveal divergent reductive dehalogenase gene profiles.</title>
        <authorList>
            <person name="Dam H.T."/>
            <person name="Vollmers J."/>
            <person name="Kaster A.K."/>
            <person name="Haggblom M.M."/>
        </authorList>
    </citation>
    <scope>NUCLEOTIDE SEQUENCE [LARGE SCALE GENOMIC DNA]</scope>
    <source>
        <strain evidence="2 3">H1-3-2.001</strain>
    </source>
</reference>